<keyword evidence="3" id="KW-1185">Reference proteome</keyword>
<dbReference type="Proteomes" id="UP000238137">
    <property type="component" value="Unassembled WGS sequence"/>
</dbReference>
<dbReference type="RefSeq" id="WP_106690651.1">
    <property type="nucleotide sequence ID" value="NZ_PXNQ02000003.1"/>
</dbReference>
<organism evidence="2 3">
    <name type="scientific">Paracoccus methylarcula</name>
    <dbReference type="NCBI Taxonomy" id="72022"/>
    <lineage>
        <taxon>Bacteria</taxon>
        <taxon>Pseudomonadati</taxon>
        <taxon>Pseudomonadota</taxon>
        <taxon>Alphaproteobacteria</taxon>
        <taxon>Rhodobacterales</taxon>
        <taxon>Paracoccaceae</taxon>
        <taxon>Paracoccus</taxon>
    </lineage>
</organism>
<evidence type="ECO:0000259" key="1">
    <source>
        <dbReference type="Pfam" id="PF04954"/>
    </source>
</evidence>
<comment type="caution">
    <text evidence="2">The sequence shown here is derived from an EMBL/GenBank/DDBJ whole genome shotgun (WGS) entry which is preliminary data.</text>
</comment>
<dbReference type="AlphaFoldDB" id="A0A3R7P5H6"/>
<dbReference type="InterPro" id="IPR039261">
    <property type="entry name" value="FNR_nucleotide-bd"/>
</dbReference>
<gene>
    <name evidence="2" type="ORF">A7A09_006810</name>
</gene>
<evidence type="ECO:0000313" key="3">
    <source>
        <dbReference type="Proteomes" id="UP000238137"/>
    </source>
</evidence>
<dbReference type="InterPro" id="IPR007037">
    <property type="entry name" value="SIP_rossman_dom"/>
</dbReference>
<sequence length="52" mass="5422">MIGPGGGMPLERDWYLIAGDETALPPMVRPLELLSGSACGHVGIEIAASSER</sequence>
<dbReference type="Gene3D" id="3.40.50.80">
    <property type="entry name" value="Nucleotide-binding domain of ferredoxin-NADP reductase (FNR) module"/>
    <property type="match status" value="1"/>
</dbReference>
<proteinExistence type="predicted"/>
<reference evidence="2" key="1">
    <citation type="submission" date="2018-05" db="EMBL/GenBank/DDBJ databases">
        <title>Reclassification of Methylarcula marina and Methylarcula terricola as Paracoccus methylarcula sp.nov., comb.nov. and Paracoccus terricola comb.nov.</title>
        <authorList>
            <person name="Shmareva M.N."/>
            <person name="Doronina N.V."/>
            <person name="Vasilenko O.V."/>
            <person name="Tarlachkov S.V."/>
            <person name="Trotsenko Y.A."/>
        </authorList>
    </citation>
    <scope>NUCLEOTIDE SEQUENCE [LARGE SCALE GENOMIC DNA]</scope>
    <source>
        <strain evidence="2">VKM B-2159</strain>
    </source>
</reference>
<dbReference type="EMBL" id="PXNQ02000003">
    <property type="protein sequence ID" value="RNF35302.1"/>
    <property type="molecule type" value="Genomic_DNA"/>
</dbReference>
<evidence type="ECO:0000313" key="2">
    <source>
        <dbReference type="EMBL" id="RNF35302.1"/>
    </source>
</evidence>
<accession>A0A3R7P5H6</accession>
<protein>
    <recommendedName>
        <fullName evidence="1">SIP-like Rossmann fold domain-containing protein</fullName>
    </recommendedName>
</protein>
<dbReference type="OrthoDB" id="9814826at2"/>
<name>A0A3R7P5H6_9RHOB</name>
<dbReference type="Pfam" id="PF04954">
    <property type="entry name" value="SIP"/>
    <property type="match status" value="1"/>
</dbReference>
<feature type="domain" description="SIP-like Rossmann fold" evidence="1">
    <location>
        <begin position="13"/>
        <end position="51"/>
    </location>
</feature>